<dbReference type="PANTHER" id="PTHR45947:SF3">
    <property type="entry name" value="SULFOQUINOVOSYL TRANSFERASE SQD2"/>
    <property type="match status" value="1"/>
</dbReference>
<sequence>MKRIIYIRQSPKGGCDGTATYCQSLFDFFHDDKDCMAEEIKDYPEIKSRIFHYYYKPKALSAAIKKADIIHINGYTAMGTVQALITAKLLHKSIVYTAHWHPFNRLRHPLFGKLFFNLFLKNTIKHCATAVTAINNEDFAYFKSFHNNVVKIPHWYKPQNIETNVKKKKNMILFVGRTDDPVKGFQHLYSLPEGKFEIHCVGKGKIKHRSDITQHINIPNEELTLLYAQASLVVVPSKYEAFSYVTLESLCYGTPVVMSENVRIADHLKDAKGYSIFKYGDNNDFLRKINETIGKDVEITKIMSIFNPEKIRLAYKELYLSL</sequence>
<dbReference type="PANTHER" id="PTHR45947">
    <property type="entry name" value="SULFOQUINOVOSYL TRANSFERASE SQD2"/>
    <property type="match status" value="1"/>
</dbReference>
<evidence type="ECO:0008006" key="3">
    <source>
        <dbReference type="Google" id="ProtNLM"/>
    </source>
</evidence>
<dbReference type="Gene3D" id="3.40.50.2000">
    <property type="entry name" value="Glycogen Phosphorylase B"/>
    <property type="match status" value="2"/>
</dbReference>
<dbReference type="InterPro" id="IPR050194">
    <property type="entry name" value="Glycosyltransferase_grp1"/>
</dbReference>
<organism evidence="1 2">
    <name type="scientific">Xylanibacter rarus</name>
    <dbReference type="NCBI Taxonomy" id="1676614"/>
    <lineage>
        <taxon>Bacteria</taxon>
        <taxon>Pseudomonadati</taxon>
        <taxon>Bacteroidota</taxon>
        <taxon>Bacteroidia</taxon>
        <taxon>Bacteroidales</taxon>
        <taxon>Prevotellaceae</taxon>
        <taxon>Xylanibacter</taxon>
    </lineage>
</organism>
<dbReference type="AlphaFoldDB" id="A0A8E1QX95"/>
<comment type="caution">
    <text evidence="1">The sequence shown here is derived from an EMBL/GenBank/DDBJ whole genome shotgun (WGS) entry which is preliminary data.</text>
</comment>
<dbReference type="EMBL" id="LFQU01000017">
    <property type="protein sequence ID" value="KOO68192.1"/>
    <property type="molecule type" value="Genomic_DNA"/>
</dbReference>
<dbReference type="SUPFAM" id="SSF53756">
    <property type="entry name" value="UDP-Glycosyltransferase/glycogen phosphorylase"/>
    <property type="match status" value="1"/>
</dbReference>
<evidence type="ECO:0000313" key="2">
    <source>
        <dbReference type="Proteomes" id="UP000036951"/>
    </source>
</evidence>
<name>A0A8E1QX95_9BACT</name>
<dbReference type="OrthoDB" id="9810929at2"/>
<dbReference type="GO" id="GO:0016757">
    <property type="term" value="F:glycosyltransferase activity"/>
    <property type="evidence" value="ECO:0007669"/>
    <property type="project" value="TreeGrafter"/>
</dbReference>
<keyword evidence="2" id="KW-1185">Reference proteome</keyword>
<evidence type="ECO:0000313" key="1">
    <source>
        <dbReference type="EMBL" id="KOO68192.1"/>
    </source>
</evidence>
<gene>
    <name evidence="1" type="ORF">ACU52_09410</name>
</gene>
<dbReference type="CDD" id="cd03801">
    <property type="entry name" value="GT4_PimA-like"/>
    <property type="match status" value="1"/>
</dbReference>
<dbReference type="Pfam" id="PF13692">
    <property type="entry name" value="Glyco_trans_1_4"/>
    <property type="match status" value="1"/>
</dbReference>
<dbReference type="RefSeq" id="WP_053398622.1">
    <property type="nucleotide sequence ID" value="NZ_LFQU01000017.1"/>
</dbReference>
<reference evidence="1 2" key="1">
    <citation type="submission" date="2015-06" db="EMBL/GenBank/DDBJ databases">
        <title>Prevotella sp. 109, sp. nov., a novel member of the family Prevotellaceae isolated from human faeces.</title>
        <authorList>
            <person name="Shkoporov A.N."/>
            <person name="Chaplin A.V."/>
            <person name="Kafarskaia L.I."/>
            <person name="Efimov B.A."/>
        </authorList>
    </citation>
    <scope>NUCLEOTIDE SEQUENCE [LARGE SCALE GENOMIC DNA]</scope>
    <source>
        <strain evidence="1 2">109</strain>
    </source>
</reference>
<proteinExistence type="predicted"/>
<protein>
    <recommendedName>
        <fullName evidence="3">Glycosyltransferase</fullName>
    </recommendedName>
</protein>
<dbReference type="Proteomes" id="UP000036951">
    <property type="component" value="Unassembled WGS sequence"/>
</dbReference>
<accession>A0A8E1QX95</accession>